<organism evidence="2 3">
    <name type="scientific">Salegentibacter chungangensis</name>
    <dbReference type="NCBI Taxonomy" id="1335724"/>
    <lineage>
        <taxon>Bacteria</taxon>
        <taxon>Pseudomonadati</taxon>
        <taxon>Bacteroidota</taxon>
        <taxon>Flavobacteriia</taxon>
        <taxon>Flavobacteriales</taxon>
        <taxon>Flavobacteriaceae</taxon>
        <taxon>Salegentibacter</taxon>
    </lineage>
</organism>
<accession>A0ABW3NV48</accession>
<proteinExistence type="predicted"/>
<sequence length="295" mass="34484">MEKELKFEKKRKYRLVTPCCGKSNRDGKFVNYQGFPEQFGYCHSCGKASLPFSGQLTNPGYLNKIKNSRSTRIQQQFVPEKIIWNYYRNKPENNLIRYLKRTYEHGRVQETLEKYAIGTCKAGGTVFWMINKNHQVQKCKVAFYDQNGKRTNRFKVPYKNEEGYYACLFGAHLLINYNKGRYTVVLVESEKTALVGDILLPQFTWLAYGGLNGLTNDKIESLKGHKILLVPDMSNQAVLVAMKQVNRMKDQGIKIKLWDMRYGKTDEELKKEGIYNHDLEDYFRKLENITNIYSN</sequence>
<dbReference type="RefSeq" id="WP_380745698.1">
    <property type="nucleotide sequence ID" value="NZ_JBHTLI010000002.1"/>
</dbReference>
<name>A0ABW3NV48_9FLAO</name>
<protein>
    <submittedName>
        <fullName evidence="2">DUF6371 domain-containing protein</fullName>
    </submittedName>
</protein>
<evidence type="ECO:0000313" key="2">
    <source>
        <dbReference type="EMBL" id="MFD1096244.1"/>
    </source>
</evidence>
<gene>
    <name evidence="2" type="ORF">ACFQ3Q_10830</name>
</gene>
<evidence type="ECO:0000313" key="3">
    <source>
        <dbReference type="Proteomes" id="UP001597131"/>
    </source>
</evidence>
<dbReference type="Pfam" id="PF19898">
    <property type="entry name" value="DUF6371"/>
    <property type="match status" value="1"/>
</dbReference>
<comment type="caution">
    <text evidence="2">The sequence shown here is derived from an EMBL/GenBank/DDBJ whole genome shotgun (WGS) entry which is preliminary data.</text>
</comment>
<feature type="domain" description="DUF6371" evidence="1">
    <location>
        <begin position="93"/>
        <end position="233"/>
    </location>
</feature>
<keyword evidence="3" id="KW-1185">Reference proteome</keyword>
<dbReference type="EMBL" id="JBHTLI010000002">
    <property type="protein sequence ID" value="MFD1096244.1"/>
    <property type="molecule type" value="Genomic_DNA"/>
</dbReference>
<evidence type="ECO:0000259" key="1">
    <source>
        <dbReference type="Pfam" id="PF19898"/>
    </source>
</evidence>
<dbReference type="Proteomes" id="UP001597131">
    <property type="component" value="Unassembled WGS sequence"/>
</dbReference>
<reference evidence="3" key="1">
    <citation type="journal article" date="2019" name="Int. J. Syst. Evol. Microbiol.">
        <title>The Global Catalogue of Microorganisms (GCM) 10K type strain sequencing project: providing services to taxonomists for standard genome sequencing and annotation.</title>
        <authorList>
            <consortium name="The Broad Institute Genomics Platform"/>
            <consortium name="The Broad Institute Genome Sequencing Center for Infectious Disease"/>
            <person name="Wu L."/>
            <person name="Ma J."/>
        </authorList>
    </citation>
    <scope>NUCLEOTIDE SEQUENCE [LARGE SCALE GENOMIC DNA]</scope>
    <source>
        <strain evidence="3">CCUG 64793</strain>
    </source>
</reference>
<dbReference type="InterPro" id="IPR045951">
    <property type="entry name" value="DUF6371"/>
</dbReference>